<evidence type="ECO:0000256" key="5">
    <source>
        <dbReference type="SAM" id="SignalP"/>
    </source>
</evidence>
<evidence type="ECO:0000256" key="3">
    <source>
        <dbReference type="ARBA" id="ARBA00022729"/>
    </source>
</evidence>
<dbReference type="OrthoDB" id="383712at2"/>
<gene>
    <name evidence="6" type="ORF">F7O84_07480</name>
</gene>
<evidence type="ECO:0000256" key="2">
    <source>
        <dbReference type="ARBA" id="ARBA00022448"/>
    </source>
</evidence>
<dbReference type="Pfam" id="PF13416">
    <property type="entry name" value="SBP_bac_8"/>
    <property type="match status" value="1"/>
</dbReference>
<keyword evidence="2" id="KW-0813">Transport</keyword>
<comment type="caution">
    <text evidence="6">The sequence shown here is derived from an EMBL/GenBank/DDBJ whole genome shotgun (WGS) entry which is preliminary data.</text>
</comment>
<name>A0A7V7QIU7_9FIRM</name>
<feature type="compositionally biased region" description="Polar residues" evidence="4">
    <location>
        <begin position="28"/>
        <end position="39"/>
    </location>
</feature>
<feature type="region of interest" description="Disordered" evidence="4">
    <location>
        <begin position="26"/>
        <end position="54"/>
    </location>
</feature>
<protein>
    <submittedName>
        <fullName evidence="6">Sugar ABC transporter substrate-binding protein</fullName>
    </submittedName>
</protein>
<evidence type="ECO:0000313" key="7">
    <source>
        <dbReference type="Proteomes" id="UP000461768"/>
    </source>
</evidence>
<reference evidence="6 7" key="1">
    <citation type="submission" date="2019-09" db="EMBL/GenBank/DDBJ databases">
        <authorList>
            <person name="Valk L.C."/>
        </authorList>
    </citation>
    <scope>NUCLEOTIDE SEQUENCE [LARGE SCALE GENOMIC DNA]</scope>
    <source>
        <strain evidence="6">GalUA</strain>
    </source>
</reference>
<dbReference type="AlphaFoldDB" id="A0A7V7QIU7"/>
<feature type="compositionally biased region" description="Low complexity" evidence="4">
    <location>
        <begin position="40"/>
        <end position="49"/>
    </location>
</feature>
<keyword evidence="7" id="KW-1185">Reference proteome</keyword>
<evidence type="ECO:0000313" key="6">
    <source>
        <dbReference type="EMBL" id="KAB1437444.1"/>
    </source>
</evidence>
<dbReference type="GO" id="GO:0015768">
    <property type="term" value="P:maltose transport"/>
    <property type="evidence" value="ECO:0007669"/>
    <property type="project" value="TreeGrafter"/>
</dbReference>
<evidence type="ECO:0000256" key="4">
    <source>
        <dbReference type="SAM" id="MobiDB-lite"/>
    </source>
</evidence>
<organism evidence="6 7">
    <name type="scientific">Candidatus Galacturonatibacter soehngenii</name>
    <dbReference type="NCBI Taxonomy" id="2307010"/>
    <lineage>
        <taxon>Bacteria</taxon>
        <taxon>Bacillati</taxon>
        <taxon>Bacillota</taxon>
        <taxon>Clostridia</taxon>
        <taxon>Lachnospirales</taxon>
        <taxon>Lachnospiraceae</taxon>
        <taxon>Candidatus Galacturonatibacter</taxon>
    </lineage>
</organism>
<comment type="similarity">
    <text evidence="1">Belongs to the bacterial solute-binding protein 1 family.</text>
</comment>
<dbReference type="GO" id="GO:1901982">
    <property type="term" value="F:maltose binding"/>
    <property type="evidence" value="ECO:0007669"/>
    <property type="project" value="TreeGrafter"/>
</dbReference>
<accession>A0A7V7QIU7</accession>
<feature type="chain" id="PRO_5038732997" evidence="5">
    <location>
        <begin position="23"/>
        <end position="447"/>
    </location>
</feature>
<proteinExistence type="inferred from homology"/>
<evidence type="ECO:0000256" key="1">
    <source>
        <dbReference type="ARBA" id="ARBA00008520"/>
    </source>
</evidence>
<dbReference type="Proteomes" id="UP000461768">
    <property type="component" value="Unassembled WGS sequence"/>
</dbReference>
<dbReference type="SUPFAM" id="SSF53850">
    <property type="entry name" value="Periplasmic binding protein-like II"/>
    <property type="match status" value="1"/>
</dbReference>
<dbReference type="RefSeq" id="WP_151143808.1">
    <property type="nucleotide sequence ID" value="NZ_WAGX01000005.1"/>
</dbReference>
<dbReference type="InterPro" id="IPR006059">
    <property type="entry name" value="SBP"/>
</dbReference>
<dbReference type="GO" id="GO:0055052">
    <property type="term" value="C:ATP-binding cassette (ABC) transporter complex, substrate-binding subunit-containing"/>
    <property type="evidence" value="ECO:0007669"/>
    <property type="project" value="TreeGrafter"/>
</dbReference>
<dbReference type="Gene3D" id="3.40.190.10">
    <property type="entry name" value="Periplasmic binding protein-like II"/>
    <property type="match status" value="1"/>
</dbReference>
<dbReference type="PANTHER" id="PTHR30061:SF50">
    <property type="entry name" value="MALTOSE_MALTODEXTRIN-BINDING PERIPLASMIC PROTEIN"/>
    <property type="match status" value="1"/>
</dbReference>
<keyword evidence="3 5" id="KW-0732">Signal</keyword>
<dbReference type="PROSITE" id="PS51257">
    <property type="entry name" value="PROKAR_LIPOPROTEIN"/>
    <property type="match status" value="1"/>
</dbReference>
<dbReference type="PANTHER" id="PTHR30061">
    <property type="entry name" value="MALTOSE-BINDING PERIPLASMIC PROTEIN"/>
    <property type="match status" value="1"/>
</dbReference>
<dbReference type="GO" id="GO:0042956">
    <property type="term" value="P:maltodextrin transmembrane transport"/>
    <property type="evidence" value="ECO:0007669"/>
    <property type="project" value="TreeGrafter"/>
</dbReference>
<sequence length="447" mass="48981">MRKSLSKVLAATLSAAMVFAMAGCGSSDKATTDNTNQSATEGTSESSETGEVRGKTMKVMISEEPSTDNALKNALDKWAAESGNTYETIILSNDDQKTKFTSMAKNNSLPDLISTVGIHQLYPEEFVDVSTIVDISKFEQTPLNIIGKAFTEDVYSGLPVQFTTTCFYYNEDLFTQAGIEAPTAENPWTLDQLYENAALLQEKTGVKYGFAADVSRARYDILMYANGGKLVEKDGDTFKITLNSATNVDTLNQFVKANEDGVMPKAIWAGATTDNPVEYFKNGDAAILLSGSWNYNTFANEISKFQYGIMTSPTGSASRSAIIGGGALAVPKNGENSDVAIDFLKWLYTDENFKAYLQNDKGLSSMKGIIYEPESDKARIDYEKLQDEVNQVTETFETDESSSWRVYKDAEYRDTLKRAVSGELTAQEALDSFAKELSAESGWSIAE</sequence>
<dbReference type="CDD" id="cd13585">
    <property type="entry name" value="PBP2_TMBP_like"/>
    <property type="match status" value="1"/>
</dbReference>
<feature type="signal peptide" evidence="5">
    <location>
        <begin position="1"/>
        <end position="22"/>
    </location>
</feature>
<dbReference type="EMBL" id="WAGX01000005">
    <property type="protein sequence ID" value="KAB1437444.1"/>
    <property type="molecule type" value="Genomic_DNA"/>
</dbReference>
<reference evidence="6 7" key="2">
    <citation type="submission" date="2020-02" db="EMBL/GenBank/DDBJ databases">
        <title>Candidatus Galacturonibacter soehngenii shows hetero-acetogenic catabolism of galacturonic acid but lacks a canonical carbon monoxide dehydrogenase/acetyl-CoA synthase complex.</title>
        <authorList>
            <person name="Diender M."/>
            <person name="Stouten G.R."/>
            <person name="Petersen J.F."/>
            <person name="Nielsen P.H."/>
            <person name="Dueholm M.S."/>
            <person name="Pronk J.T."/>
            <person name="Van Loosdrecht M.C.M."/>
        </authorList>
    </citation>
    <scope>NUCLEOTIDE SEQUENCE [LARGE SCALE GENOMIC DNA]</scope>
    <source>
        <strain evidence="6">GalUA</strain>
    </source>
</reference>